<dbReference type="EMBL" id="NUVX01000051">
    <property type="protein sequence ID" value="PFJ34754.1"/>
    <property type="molecule type" value="Genomic_DNA"/>
</dbReference>
<dbReference type="GO" id="GO:0071973">
    <property type="term" value="P:bacterial-type flagellum-dependent cell motility"/>
    <property type="evidence" value="ECO:0007669"/>
    <property type="project" value="InterPro"/>
</dbReference>
<dbReference type="PANTHER" id="PTHR42792">
    <property type="entry name" value="FLAGELLIN"/>
    <property type="match status" value="1"/>
</dbReference>
<evidence type="ECO:0000256" key="3">
    <source>
        <dbReference type="ARBA" id="ARBA00023143"/>
    </source>
</evidence>
<evidence type="ECO:0000256" key="1">
    <source>
        <dbReference type="ARBA" id="ARBA00004365"/>
    </source>
</evidence>
<evidence type="ECO:0000313" key="7">
    <source>
        <dbReference type="Proteomes" id="UP000224003"/>
    </source>
</evidence>
<dbReference type="Proteomes" id="UP000224003">
    <property type="component" value="Unassembled WGS sequence"/>
</dbReference>
<dbReference type="NCBIfam" id="NF005980">
    <property type="entry name" value="PRK08073.1"/>
    <property type="match status" value="1"/>
</dbReference>
<gene>
    <name evidence="6" type="primary">flgL</name>
    <name evidence="6" type="ORF">COJ15_25730</name>
</gene>
<protein>
    <submittedName>
        <fullName evidence="6">Flagellar hook-associated protein 3</fullName>
    </submittedName>
</protein>
<comment type="subcellular location">
    <subcellularLocation>
        <location evidence="1">Bacterial flagellum</location>
    </subcellularLocation>
</comment>
<evidence type="ECO:0000259" key="5">
    <source>
        <dbReference type="Pfam" id="PF00700"/>
    </source>
</evidence>
<dbReference type="RefSeq" id="WP_086405900.1">
    <property type="nucleotide sequence ID" value="NZ_NUMA01000031.1"/>
</dbReference>
<reference evidence="6 7" key="1">
    <citation type="submission" date="2017-09" db="EMBL/GenBank/DDBJ databases">
        <title>Large-scale bioinformatics analysis of Bacillus genomes uncovers conserved roles of natural products in bacterial physiology.</title>
        <authorList>
            <consortium name="Agbiome Team Llc"/>
            <person name="Bleich R.M."/>
            <person name="Grubbs K.J."/>
            <person name="Santa Maria K.C."/>
            <person name="Allen S.E."/>
            <person name="Farag S."/>
            <person name="Shank E.A."/>
            <person name="Bowers A."/>
        </authorList>
    </citation>
    <scope>NUCLEOTIDE SEQUENCE [LARGE SCALE GENOMIC DNA]</scope>
    <source>
        <strain evidence="6 7">AFS085496</strain>
    </source>
</reference>
<dbReference type="NCBIfam" id="TIGR02550">
    <property type="entry name" value="flagell_flgL"/>
    <property type="match status" value="1"/>
</dbReference>
<dbReference type="GO" id="GO:0005198">
    <property type="term" value="F:structural molecule activity"/>
    <property type="evidence" value="ECO:0007669"/>
    <property type="project" value="InterPro"/>
</dbReference>
<evidence type="ECO:0000313" key="6">
    <source>
        <dbReference type="EMBL" id="PFJ34754.1"/>
    </source>
</evidence>
<feature type="domain" description="Flagellin N-terminal" evidence="4">
    <location>
        <begin position="3"/>
        <end position="137"/>
    </location>
</feature>
<keyword evidence="6" id="KW-0969">Cilium</keyword>
<accession>A0A9X6WIY5</accession>
<organism evidence="6 7">
    <name type="scientific">Bacillus thuringiensis</name>
    <dbReference type="NCBI Taxonomy" id="1428"/>
    <lineage>
        <taxon>Bacteria</taxon>
        <taxon>Bacillati</taxon>
        <taxon>Bacillota</taxon>
        <taxon>Bacilli</taxon>
        <taxon>Bacillales</taxon>
        <taxon>Bacillaceae</taxon>
        <taxon>Bacillus</taxon>
        <taxon>Bacillus cereus group</taxon>
    </lineage>
</organism>
<proteinExistence type="inferred from homology"/>
<dbReference type="Pfam" id="PF00669">
    <property type="entry name" value="Flagellin_N"/>
    <property type="match status" value="1"/>
</dbReference>
<keyword evidence="3" id="KW-0975">Bacterial flagellum</keyword>
<dbReference type="Gene3D" id="1.20.1330.10">
    <property type="entry name" value="f41 fragment of flagellin, N-terminal domain"/>
    <property type="match status" value="1"/>
</dbReference>
<dbReference type="PANTHER" id="PTHR42792:SF1">
    <property type="entry name" value="FLAGELLAR HOOK-ASSOCIATED PROTEIN 3"/>
    <property type="match status" value="1"/>
</dbReference>
<dbReference type="InterPro" id="IPR001492">
    <property type="entry name" value="Flagellin"/>
</dbReference>
<dbReference type="Pfam" id="PF00700">
    <property type="entry name" value="Flagellin_C"/>
    <property type="match status" value="1"/>
</dbReference>
<name>A0A9X6WIY5_BACTU</name>
<evidence type="ECO:0000256" key="2">
    <source>
        <dbReference type="ARBA" id="ARBA00005709"/>
    </source>
</evidence>
<dbReference type="InterPro" id="IPR001029">
    <property type="entry name" value="Flagellin_N"/>
</dbReference>
<comment type="caution">
    <text evidence="6">The sequence shown here is derived from an EMBL/GenBank/DDBJ whole genome shotgun (WGS) entry which is preliminary data.</text>
</comment>
<dbReference type="InterPro" id="IPR013384">
    <property type="entry name" value="Flagell_FlgL"/>
</dbReference>
<keyword evidence="6" id="KW-0282">Flagellum</keyword>
<keyword evidence="6" id="KW-0966">Cell projection</keyword>
<dbReference type="InterPro" id="IPR046358">
    <property type="entry name" value="Flagellin_C"/>
</dbReference>
<dbReference type="GO" id="GO:0009424">
    <property type="term" value="C:bacterial-type flagellum hook"/>
    <property type="evidence" value="ECO:0007669"/>
    <property type="project" value="InterPro"/>
</dbReference>
<dbReference type="SUPFAM" id="SSF64518">
    <property type="entry name" value="Phase 1 flagellin"/>
    <property type="match status" value="1"/>
</dbReference>
<comment type="similarity">
    <text evidence="2">Belongs to the bacterial flagellin family.</text>
</comment>
<sequence length="287" mass="31967">MRVSTFQNANWAKNQLMDLNVQQQYHRNQVTSGKKNLLMSEDPLAASKSFAIQHSLANMEQMQKDIADSKNVLTQTENTLQGVLKSLTRADQLTVQALNGTNSEKELQAIGVEIDQILKQVVYLANTKEQGRYIFGGDSAENPPFTEDGTYQGGKNDVNWQLNDGYEFKAFRNGEALLSPVIKTLKQMSEAMKNGDHTALKPLLEGNKQNLDGIINRTTEVGSTMNTMETFKTILSEQNVALQENRKEIEDVDLAVAISDLAYINATYEATLKAVSTMSKTSILDYM</sequence>
<dbReference type="AlphaFoldDB" id="A0A9X6WIY5"/>
<evidence type="ECO:0000259" key="4">
    <source>
        <dbReference type="Pfam" id="PF00669"/>
    </source>
</evidence>
<feature type="domain" description="Flagellin C-terminal" evidence="5">
    <location>
        <begin position="214"/>
        <end position="287"/>
    </location>
</feature>